<dbReference type="PATRIC" id="fig|1265350.3.peg.109"/>
<dbReference type="AlphaFoldDB" id="A0A0M4HUZ9"/>
<keyword evidence="6 10" id="KW-1278">Translocase</keyword>
<organism evidence="11 12">
    <name type="scientific">Buchnera aphidicola</name>
    <name type="common">Aphis glycines</name>
    <dbReference type="NCBI Taxonomy" id="1265350"/>
    <lineage>
        <taxon>Bacteria</taxon>
        <taxon>Pseudomonadati</taxon>
        <taxon>Pseudomonadota</taxon>
        <taxon>Gammaproteobacteria</taxon>
        <taxon>Enterobacterales</taxon>
        <taxon>Erwiniaceae</taxon>
        <taxon>Buchnera</taxon>
    </lineage>
</organism>
<keyword evidence="1 10" id="KW-0813">Transport</keyword>
<evidence type="ECO:0000313" key="11">
    <source>
        <dbReference type="EMBL" id="ALD15079.1"/>
    </source>
</evidence>
<name>A0A0M4HUZ9_9GAMM</name>
<proteinExistence type="inferred from homology"/>
<keyword evidence="9 10" id="KW-0472">Membrane</keyword>
<evidence type="ECO:0000256" key="6">
    <source>
        <dbReference type="ARBA" id="ARBA00022967"/>
    </source>
</evidence>
<dbReference type="NCBIfam" id="TIGR01946">
    <property type="entry name" value="rnfD"/>
    <property type="match status" value="1"/>
</dbReference>
<feature type="transmembrane region" description="Helical" evidence="10">
    <location>
        <begin position="34"/>
        <end position="56"/>
    </location>
</feature>
<comment type="subcellular location">
    <subcellularLocation>
        <location evidence="10">Cell inner membrane</location>
        <topology evidence="10">Multi-pass membrane protein</topology>
    </subcellularLocation>
</comment>
<dbReference type="GO" id="GO:0005886">
    <property type="term" value="C:plasma membrane"/>
    <property type="evidence" value="ECO:0007669"/>
    <property type="project" value="UniProtKB-SubCell"/>
</dbReference>
<comment type="similarity">
    <text evidence="10">Belongs to the NqrB/RnfD family.</text>
</comment>
<dbReference type="PANTHER" id="PTHR30578">
    <property type="entry name" value="ELECTRON TRANSPORT COMPLEX PROTEIN RNFD"/>
    <property type="match status" value="1"/>
</dbReference>
<feature type="transmembrane region" description="Helical" evidence="10">
    <location>
        <begin position="68"/>
        <end position="84"/>
    </location>
</feature>
<dbReference type="InterPro" id="IPR004338">
    <property type="entry name" value="NqrB/RnfD"/>
</dbReference>
<evidence type="ECO:0000256" key="5">
    <source>
        <dbReference type="ARBA" id="ARBA00022692"/>
    </source>
</evidence>
<dbReference type="EMBL" id="CP009253">
    <property type="protein sequence ID" value="ALD15079.1"/>
    <property type="molecule type" value="Genomic_DNA"/>
</dbReference>
<dbReference type="PANTHER" id="PTHR30578:SF0">
    <property type="entry name" value="ION-TRANSLOCATING OXIDOREDUCTASE COMPLEX SUBUNIT D"/>
    <property type="match status" value="1"/>
</dbReference>
<keyword evidence="10" id="KW-0997">Cell inner membrane</keyword>
<keyword evidence="3 10" id="KW-0285">Flavoprotein</keyword>
<keyword evidence="4 10" id="KW-0288">FMN</keyword>
<dbReference type="OrthoDB" id="9776359at2"/>
<feature type="transmembrane region" description="Helical" evidence="10">
    <location>
        <begin position="210"/>
        <end position="227"/>
    </location>
</feature>
<feature type="transmembrane region" description="Helical" evidence="10">
    <location>
        <begin position="289"/>
        <end position="308"/>
    </location>
</feature>
<evidence type="ECO:0000256" key="10">
    <source>
        <dbReference type="HAMAP-Rule" id="MF_00462"/>
    </source>
</evidence>
<evidence type="ECO:0000256" key="2">
    <source>
        <dbReference type="ARBA" id="ARBA00022553"/>
    </source>
</evidence>
<evidence type="ECO:0000256" key="8">
    <source>
        <dbReference type="ARBA" id="ARBA00022989"/>
    </source>
</evidence>
<dbReference type="Pfam" id="PF03116">
    <property type="entry name" value="NQR2_RnfD_RnfE"/>
    <property type="match status" value="1"/>
</dbReference>
<evidence type="ECO:0000256" key="9">
    <source>
        <dbReference type="ARBA" id="ARBA00023136"/>
    </source>
</evidence>
<comment type="cofactor">
    <cofactor evidence="10">
        <name>FMN</name>
        <dbReference type="ChEBI" id="CHEBI:58210"/>
    </cofactor>
</comment>
<accession>A0A0M4HUZ9</accession>
<evidence type="ECO:0000256" key="3">
    <source>
        <dbReference type="ARBA" id="ARBA00022630"/>
    </source>
</evidence>
<sequence>MNFPYIYNTYNVKNIMFFVLIASIPAILTECYFFGMVILIQIFLFIVCSLLFEIIILKICCKNIKNNILDNSTLVTAVLLGLSIPSTLTWWMIIFSSFFAIVISKFLYGGLGQNIFNPAMVGYAVLLISFPLDMSSYHTESTKLFSLDDLKTSINKIFFQTKKNVILDQNPDIFTQATPLNDFKNKSRIFYHTTSENKIFNNEKITVFSSWNYVNISFLLGGIFLLYKKIICWRIPFSFLFSLFCFCTCSFLFSKNFIFSPFFHLFSGGTMICAFFIATDPVTTSHSNIGKTIFGLIIGFLVFIIRTYSDYPDGVAFSVLLGNMLVPLIDDFLNTSGYGHKKYEKF</sequence>
<dbReference type="STRING" id="1265350.IX46_00600"/>
<protein>
    <recommendedName>
        <fullName evidence="10">Ion-translocating oxidoreductase complex subunit D</fullName>
        <ecNumber evidence="10">7.-.-.-</ecNumber>
    </recommendedName>
    <alternativeName>
        <fullName evidence="10">Rnf electron transport complex subunit D</fullName>
    </alternativeName>
</protein>
<dbReference type="KEGG" id="baph:IX46_00600"/>
<keyword evidence="10" id="KW-1003">Cell membrane</keyword>
<comment type="subunit">
    <text evidence="10">The complex is composed of six subunits: RnfA, RnfB, RnfC, RnfD, RnfE and RnfG.</text>
</comment>
<feature type="transmembrane region" description="Helical" evidence="10">
    <location>
        <begin position="234"/>
        <end position="253"/>
    </location>
</feature>
<dbReference type="EC" id="7.-.-.-" evidence="10"/>
<evidence type="ECO:0000256" key="7">
    <source>
        <dbReference type="ARBA" id="ARBA00022982"/>
    </source>
</evidence>
<feature type="transmembrane region" description="Helical" evidence="10">
    <location>
        <begin position="259"/>
        <end position="277"/>
    </location>
</feature>
<feature type="transmembrane region" description="Helical" evidence="10">
    <location>
        <begin position="115"/>
        <end position="132"/>
    </location>
</feature>
<keyword evidence="7 10" id="KW-0249">Electron transport</keyword>
<feature type="transmembrane region" description="Helical" evidence="10">
    <location>
        <begin position="12"/>
        <end position="28"/>
    </location>
</feature>
<feature type="modified residue" description="FMN phosphoryl threonine" evidence="10">
    <location>
        <position position="178"/>
    </location>
</feature>
<reference evidence="11 12" key="1">
    <citation type="journal article" date="2015" name="J Genomics">
        <title>Whole Genome Sequence of the Soybean Aphid Endosymbiont Buchnera aphidicola and Genetic Differentiation among Biotype-Specific Strains.</title>
        <authorList>
            <person name="Cassone B.J."/>
            <person name="Wenger J.A."/>
            <person name="Michel A.P."/>
        </authorList>
    </citation>
    <scope>NUCLEOTIDE SEQUENCE [LARGE SCALE GENOMIC DNA]</scope>
    <source>
        <strain evidence="11 12">BAg</strain>
    </source>
</reference>
<dbReference type="GO" id="GO:0022900">
    <property type="term" value="P:electron transport chain"/>
    <property type="evidence" value="ECO:0007669"/>
    <property type="project" value="UniProtKB-UniRule"/>
</dbReference>
<keyword evidence="5 10" id="KW-0812">Transmembrane</keyword>
<dbReference type="GO" id="GO:0055085">
    <property type="term" value="P:transmembrane transport"/>
    <property type="evidence" value="ECO:0007669"/>
    <property type="project" value="InterPro"/>
</dbReference>
<evidence type="ECO:0000256" key="1">
    <source>
        <dbReference type="ARBA" id="ARBA00022448"/>
    </source>
</evidence>
<keyword evidence="2 10" id="KW-0597">Phosphoprotein</keyword>
<keyword evidence="8 10" id="KW-1133">Transmembrane helix</keyword>
<dbReference type="RefSeq" id="WP_071880107.1">
    <property type="nucleotide sequence ID" value="NZ_CP009253.1"/>
</dbReference>
<gene>
    <name evidence="10" type="primary">rnfD</name>
    <name evidence="11" type="ORF">IX46_00600</name>
</gene>
<dbReference type="Proteomes" id="UP000066321">
    <property type="component" value="Chromosome"/>
</dbReference>
<evidence type="ECO:0000313" key="12">
    <source>
        <dbReference type="Proteomes" id="UP000066321"/>
    </source>
</evidence>
<comment type="function">
    <text evidence="10">Part of a membrane-bound complex that couples electron transfer with translocation of ions across the membrane.</text>
</comment>
<evidence type="ECO:0000256" key="4">
    <source>
        <dbReference type="ARBA" id="ARBA00022643"/>
    </source>
</evidence>
<dbReference type="HAMAP" id="MF_00462">
    <property type="entry name" value="RsxD_RnfD"/>
    <property type="match status" value="1"/>
</dbReference>
<dbReference type="InterPro" id="IPR011303">
    <property type="entry name" value="RnfD_bac"/>
</dbReference>